<evidence type="ECO:0000313" key="9">
    <source>
        <dbReference type="EMBL" id="KAJ7753868.1"/>
    </source>
</evidence>
<dbReference type="InterPro" id="IPR002016">
    <property type="entry name" value="Haem_peroxidase"/>
</dbReference>
<feature type="chain" id="PRO_5041783484" description="Peroxidase" evidence="7">
    <location>
        <begin position="21"/>
        <end position="528"/>
    </location>
</feature>
<dbReference type="PROSITE" id="PS50873">
    <property type="entry name" value="PEROXIDASE_4"/>
    <property type="match status" value="1"/>
</dbReference>
<organism evidence="9 10">
    <name type="scientific">Mycena metata</name>
    <dbReference type="NCBI Taxonomy" id="1033252"/>
    <lineage>
        <taxon>Eukaryota</taxon>
        <taxon>Fungi</taxon>
        <taxon>Dikarya</taxon>
        <taxon>Basidiomycota</taxon>
        <taxon>Agaricomycotina</taxon>
        <taxon>Agaricomycetes</taxon>
        <taxon>Agaricomycetidae</taxon>
        <taxon>Agaricales</taxon>
        <taxon>Marasmiineae</taxon>
        <taxon>Mycenaceae</taxon>
        <taxon>Mycena</taxon>
    </lineage>
</organism>
<keyword evidence="5" id="KW-0408">Iron</keyword>
<evidence type="ECO:0000259" key="8">
    <source>
        <dbReference type="PROSITE" id="PS50873"/>
    </source>
</evidence>
<evidence type="ECO:0000256" key="6">
    <source>
        <dbReference type="RuleBase" id="RU004241"/>
    </source>
</evidence>
<gene>
    <name evidence="9" type="ORF">B0H16DRAFT_1834161</name>
</gene>
<protein>
    <recommendedName>
        <fullName evidence="7">Peroxidase</fullName>
        <ecNumber evidence="7">1.11.1.-</ecNumber>
    </recommendedName>
</protein>
<evidence type="ECO:0000256" key="5">
    <source>
        <dbReference type="ARBA" id="ARBA00023004"/>
    </source>
</evidence>
<keyword evidence="4 7" id="KW-0560">Oxidoreductase</keyword>
<dbReference type="Proteomes" id="UP001215598">
    <property type="component" value="Unassembled WGS sequence"/>
</dbReference>
<accession>A0AAD7J2S6</accession>
<feature type="signal peptide" evidence="7">
    <location>
        <begin position="1"/>
        <end position="20"/>
    </location>
</feature>
<dbReference type="GO" id="GO:0000302">
    <property type="term" value="P:response to reactive oxygen species"/>
    <property type="evidence" value="ECO:0007669"/>
    <property type="project" value="TreeGrafter"/>
</dbReference>
<dbReference type="AlphaFoldDB" id="A0AAD7J2S6"/>
<dbReference type="InterPro" id="IPR010255">
    <property type="entry name" value="Haem_peroxidase_sf"/>
</dbReference>
<dbReference type="PANTHER" id="PTHR31356">
    <property type="entry name" value="THYLAKOID LUMENAL 29 KDA PROTEIN, CHLOROPLASTIC-RELATED"/>
    <property type="match status" value="1"/>
</dbReference>
<keyword evidence="3" id="KW-0479">Metal-binding</keyword>
<keyword evidence="1 7" id="KW-0575">Peroxidase</keyword>
<dbReference type="GO" id="GO:0042744">
    <property type="term" value="P:hydrogen peroxide catabolic process"/>
    <property type="evidence" value="ECO:0007669"/>
    <property type="project" value="TreeGrafter"/>
</dbReference>
<evidence type="ECO:0000256" key="3">
    <source>
        <dbReference type="ARBA" id="ARBA00022723"/>
    </source>
</evidence>
<dbReference type="PANTHER" id="PTHR31356:SF53">
    <property type="entry name" value="HEME PEROXIDASE"/>
    <property type="match status" value="1"/>
</dbReference>
<name>A0AAD7J2S6_9AGAR</name>
<dbReference type="SUPFAM" id="SSF48113">
    <property type="entry name" value="Heme-dependent peroxidases"/>
    <property type="match status" value="1"/>
</dbReference>
<feature type="domain" description="Plant heme peroxidase family profile" evidence="8">
    <location>
        <begin position="67"/>
        <end position="232"/>
    </location>
</feature>
<dbReference type="PRINTS" id="PR00458">
    <property type="entry name" value="PEROXIDASE"/>
</dbReference>
<dbReference type="GO" id="GO:0034599">
    <property type="term" value="P:cellular response to oxidative stress"/>
    <property type="evidence" value="ECO:0007669"/>
    <property type="project" value="InterPro"/>
</dbReference>
<dbReference type="GO" id="GO:0046872">
    <property type="term" value="F:metal ion binding"/>
    <property type="evidence" value="ECO:0007669"/>
    <property type="project" value="UniProtKB-UniRule"/>
</dbReference>
<evidence type="ECO:0000256" key="2">
    <source>
        <dbReference type="ARBA" id="ARBA00022617"/>
    </source>
</evidence>
<evidence type="ECO:0000256" key="7">
    <source>
        <dbReference type="RuleBase" id="RU363051"/>
    </source>
</evidence>
<dbReference type="GO" id="GO:0004601">
    <property type="term" value="F:peroxidase activity"/>
    <property type="evidence" value="ECO:0007669"/>
    <property type="project" value="UniProtKB-KW"/>
</dbReference>
<dbReference type="EMBL" id="JARKIB010000054">
    <property type="protein sequence ID" value="KAJ7753868.1"/>
    <property type="molecule type" value="Genomic_DNA"/>
</dbReference>
<evidence type="ECO:0000256" key="4">
    <source>
        <dbReference type="ARBA" id="ARBA00023002"/>
    </source>
</evidence>
<dbReference type="Pfam" id="PF00141">
    <property type="entry name" value="peroxidase"/>
    <property type="match status" value="1"/>
</dbReference>
<keyword evidence="7" id="KW-0732">Signal</keyword>
<evidence type="ECO:0000313" key="10">
    <source>
        <dbReference type="Proteomes" id="UP001215598"/>
    </source>
</evidence>
<proteinExistence type="inferred from homology"/>
<dbReference type="InterPro" id="IPR044831">
    <property type="entry name" value="Ccp1-like"/>
</dbReference>
<evidence type="ECO:0000256" key="1">
    <source>
        <dbReference type="ARBA" id="ARBA00022559"/>
    </source>
</evidence>
<keyword evidence="2" id="KW-0349">Heme</keyword>
<comment type="caution">
    <text evidence="9">The sequence shown here is derived from an EMBL/GenBank/DDBJ whole genome shotgun (WGS) entry which is preliminary data.</text>
</comment>
<dbReference type="GO" id="GO:0020037">
    <property type="term" value="F:heme binding"/>
    <property type="evidence" value="ECO:0007669"/>
    <property type="project" value="UniProtKB-UniRule"/>
</dbReference>
<reference evidence="9" key="1">
    <citation type="submission" date="2023-03" db="EMBL/GenBank/DDBJ databases">
        <title>Massive genome expansion in bonnet fungi (Mycena s.s.) driven by repeated elements and novel gene families across ecological guilds.</title>
        <authorList>
            <consortium name="Lawrence Berkeley National Laboratory"/>
            <person name="Harder C.B."/>
            <person name="Miyauchi S."/>
            <person name="Viragh M."/>
            <person name="Kuo A."/>
            <person name="Thoen E."/>
            <person name="Andreopoulos B."/>
            <person name="Lu D."/>
            <person name="Skrede I."/>
            <person name="Drula E."/>
            <person name="Henrissat B."/>
            <person name="Morin E."/>
            <person name="Kohler A."/>
            <person name="Barry K."/>
            <person name="LaButti K."/>
            <person name="Morin E."/>
            <person name="Salamov A."/>
            <person name="Lipzen A."/>
            <person name="Mereny Z."/>
            <person name="Hegedus B."/>
            <person name="Baldrian P."/>
            <person name="Stursova M."/>
            <person name="Weitz H."/>
            <person name="Taylor A."/>
            <person name="Grigoriev I.V."/>
            <person name="Nagy L.G."/>
            <person name="Martin F."/>
            <person name="Kauserud H."/>
        </authorList>
    </citation>
    <scope>NUCLEOTIDE SEQUENCE</scope>
    <source>
        <strain evidence="9">CBHHK182m</strain>
    </source>
</reference>
<keyword evidence="10" id="KW-1185">Reference proteome</keyword>
<dbReference type="EC" id="1.11.1.-" evidence="7"/>
<dbReference type="Gene3D" id="1.10.520.10">
    <property type="match status" value="1"/>
</dbReference>
<sequence length="528" mass="55532">MRGIKSIFFSTFSLCAGVSGYVWPSPYDFLEDAYTVSSGFADGGIVAGVNPCSISPFAGLSPGRQAASEWLRVAYHDMATYSIDTGLGGLDASIGFETDRAQNVGPAMNSSLQFFRSFQSENSSMADVIALSVILAIKNCGGPSIPFRAGRIDAENGGPETVPEPQQDIATHTQLFAQQGFNVSEMIKSHLPALVACGHTIGGIHQADFPGSVENATTSTNPSGVVHFDDTFDSFDNHIPNSDARIFQADGNQTMSAYAKDPTLFASQCGALLERMLNTVPKAVQLTDVIEPLAVKPYQLALTLASNGSLVLSGYIRIFGTSAEAASATAADMPVILSWLDRNAQASAASSVSASAVSEASNSLWGNARFFQVNAIINGQTGISSFVVDWAFKTQDSLTHSDNGGSGFPLQDVVLYQPANSCVDAGGVLNRNTTTYAVIRNDMGPITAAYVDYNSNVNQVGSTSLKQITTRIPLVHTGNSSSPLYDTYSATFTSPATANQGRVTFDVVAVIAGETYASLNNPAISAAC</sequence>
<comment type="similarity">
    <text evidence="6">Belongs to the peroxidase family.</text>
</comment>